<keyword evidence="5" id="KW-0812">Transmembrane</keyword>
<name>A0ABC8U8I0_9AQUA</name>
<evidence type="ECO:0000256" key="1">
    <source>
        <dbReference type="ARBA" id="ARBA00004251"/>
    </source>
</evidence>
<dbReference type="InterPro" id="IPR008271">
    <property type="entry name" value="Ser/Thr_kinase_AS"/>
</dbReference>
<evidence type="ECO:0000256" key="6">
    <source>
        <dbReference type="ARBA" id="ARBA00022729"/>
    </source>
</evidence>
<dbReference type="Gene3D" id="3.30.200.20">
    <property type="entry name" value="Phosphorylase Kinase, domain 1"/>
    <property type="match status" value="1"/>
</dbReference>
<feature type="domain" description="Protein kinase" evidence="13">
    <location>
        <begin position="1"/>
        <end position="288"/>
    </location>
</feature>
<feature type="non-terminal residue" evidence="14">
    <location>
        <position position="1"/>
    </location>
</feature>
<dbReference type="SUPFAM" id="SSF56112">
    <property type="entry name" value="Protein kinase-like (PK-like)"/>
    <property type="match status" value="1"/>
</dbReference>
<gene>
    <name evidence="14" type="ORF">ILEXP_LOCUS47983</name>
</gene>
<keyword evidence="10" id="KW-0472">Membrane</keyword>
<keyword evidence="6" id="KW-0732">Signal</keyword>
<evidence type="ECO:0000256" key="11">
    <source>
        <dbReference type="ARBA" id="ARBA00023170"/>
    </source>
</evidence>
<organism evidence="14 15">
    <name type="scientific">Ilex paraguariensis</name>
    <name type="common">yerba mate</name>
    <dbReference type="NCBI Taxonomy" id="185542"/>
    <lineage>
        <taxon>Eukaryota</taxon>
        <taxon>Viridiplantae</taxon>
        <taxon>Streptophyta</taxon>
        <taxon>Embryophyta</taxon>
        <taxon>Tracheophyta</taxon>
        <taxon>Spermatophyta</taxon>
        <taxon>Magnoliopsida</taxon>
        <taxon>eudicotyledons</taxon>
        <taxon>Gunneridae</taxon>
        <taxon>Pentapetalae</taxon>
        <taxon>asterids</taxon>
        <taxon>campanulids</taxon>
        <taxon>Aquifoliales</taxon>
        <taxon>Aquifoliaceae</taxon>
        <taxon>Ilex</taxon>
    </lineage>
</organism>
<evidence type="ECO:0000256" key="5">
    <source>
        <dbReference type="ARBA" id="ARBA00022692"/>
    </source>
</evidence>
<evidence type="ECO:0000256" key="7">
    <source>
        <dbReference type="ARBA" id="ARBA00022741"/>
    </source>
</evidence>
<dbReference type="Pfam" id="PF00069">
    <property type="entry name" value="Pkinase"/>
    <property type="match status" value="1"/>
</dbReference>
<dbReference type="GO" id="GO:0005524">
    <property type="term" value="F:ATP binding"/>
    <property type="evidence" value="ECO:0007669"/>
    <property type="project" value="UniProtKB-KW"/>
</dbReference>
<dbReference type="PANTHER" id="PTHR27007">
    <property type="match status" value="1"/>
</dbReference>
<keyword evidence="15" id="KW-1185">Reference proteome</keyword>
<keyword evidence="7" id="KW-0547">Nucleotide-binding</keyword>
<dbReference type="InterPro" id="IPR000719">
    <property type="entry name" value="Prot_kinase_dom"/>
</dbReference>
<evidence type="ECO:0000256" key="4">
    <source>
        <dbReference type="ARBA" id="ARBA00022475"/>
    </source>
</evidence>
<dbReference type="FunFam" id="1.10.510.10:FF:000240">
    <property type="entry name" value="Lectin-domain containing receptor kinase A4.3"/>
    <property type="match status" value="1"/>
</dbReference>
<keyword evidence="9" id="KW-1133">Transmembrane helix</keyword>
<evidence type="ECO:0000313" key="15">
    <source>
        <dbReference type="Proteomes" id="UP001642360"/>
    </source>
</evidence>
<dbReference type="EMBL" id="CAUOFW020007216">
    <property type="protein sequence ID" value="CAK9178069.1"/>
    <property type="molecule type" value="Genomic_DNA"/>
</dbReference>
<comment type="caution">
    <text evidence="14">The sequence shown here is derived from an EMBL/GenBank/DDBJ whole genome shotgun (WGS) entry which is preliminary data.</text>
</comment>
<evidence type="ECO:0000313" key="14">
    <source>
        <dbReference type="EMBL" id="CAK9178069.1"/>
    </source>
</evidence>
<sequence length="288" mass="32693">SCTHKEYASEVKIISRLRHKNLVQLIGWCHEKRELLLVYEFMPNGSLDTHLFEEKSLLASALFYLHEEWEQCVVHRDIKSSNVMLDSNFNAKFRDFGLARMIDLEKGSQTTVLAGTMGYMDPECIITGQSSKKLDAYNFRIVSLELACGRKPIDHNATEGQIKMVEWVWNLYRMGKLLEAVDSKLSTDFDEQEIEQLMIVGLWCAHPDPNILPSIMQAIHVLNFEAPVPTYLSPSDYTPTSSQLLSYGTTVSERSWNQSSSYSYNTDSSKFTTSFATCSSSASLLLTQ</sequence>
<keyword evidence="8" id="KW-0067">ATP-binding</keyword>
<evidence type="ECO:0000256" key="3">
    <source>
        <dbReference type="ARBA" id="ARBA00010217"/>
    </source>
</evidence>
<reference evidence="14 15" key="1">
    <citation type="submission" date="2024-02" db="EMBL/GenBank/DDBJ databases">
        <authorList>
            <person name="Vignale AGUSTIN F."/>
            <person name="Sosa J E."/>
            <person name="Modenutti C."/>
        </authorList>
    </citation>
    <scope>NUCLEOTIDE SEQUENCE [LARGE SCALE GENOMIC DNA]</scope>
</reference>
<dbReference type="Proteomes" id="UP001642360">
    <property type="component" value="Unassembled WGS sequence"/>
</dbReference>
<dbReference type="InterPro" id="IPR050528">
    <property type="entry name" value="L-type_Lectin-RKs"/>
</dbReference>
<evidence type="ECO:0000256" key="2">
    <source>
        <dbReference type="ARBA" id="ARBA00008536"/>
    </source>
</evidence>
<evidence type="ECO:0000256" key="10">
    <source>
        <dbReference type="ARBA" id="ARBA00023136"/>
    </source>
</evidence>
<dbReference type="Gene3D" id="1.10.510.10">
    <property type="entry name" value="Transferase(Phosphotransferase) domain 1"/>
    <property type="match status" value="1"/>
</dbReference>
<comment type="similarity">
    <text evidence="2">In the N-terminal section; belongs to the leguminous lectin family.</text>
</comment>
<proteinExistence type="inferred from homology"/>
<comment type="subcellular location">
    <subcellularLocation>
        <location evidence="1">Cell membrane</location>
        <topology evidence="1">Single-pass type I membrane protein</topology>
    </subcellularLocation>
</comment>
<dbReference type="PROSITE" id="PS00108">
    <property type="entry name" value="PROTEIN_KINASE_ST"/>
    <property type="match status" value="1"/>
</dbReference>
<evidence type="ECO:0000256" key="12">
    <source>
        <dbReference type="ARBA" id="ARBA00023180"/>
    </source>
</evidence>
<keyword evidence="11" id="KW-0675">Receptor</keyword>
<keyword evidence="4" id="KW-1003">Cell membrane</keyword>
<dbReference type="FunFam" id="3.30.200.20:FF:001220">
    <property type="entry name" value="ABL protein"/>
    <property type="match status" value="1"/>
</dbReference>
<dbReference type="AlphaFoldDB" id="A0ABC8U8I0"/>
<dbReference type="PROSITE" id="PS50011">
    <property type="entry name" value="PROTEIN_KINASE_DOM"/>
    <property type="match status" value="1"/>
</dbReference>
<dbReference type="GO" id="GO:0005886">
    <property type="term" value="C:plasma membrane"/>
    <property type="evidence" value="ECO:0007669"/>
    <property type="project" value="UniProtKB-SubCell"/>
</dbReference>
<evidence type="ECO:0000256" key="9">
    <source>
        <dbReference type="ARBA" id="ARBA00022989"/>
    </source>
</evidence>
<dbReference type="GO" id="GO:0002229">
    <property type="term" value="P:defense response to oomycetes"/>
    <property type="evidence" value="ECO:0007669"/>
    <property type="project" value="UniProtKB-ARBA"/>
</dbReference>
<dbReference type="SMART" id="SM00220">
    <property type="entry name" value="S_TKc"/>
    <property type="match status" value="1"/>
</dbReference>
<accession>A0ABC8U8I0</accession>
<keyword evidence="12" id="KW-0325">Glycoprotein</keyword>
<protein>
    <recommendedName>
        <fullName evidence="13">Protein kinase domain-containing protein</fullName>
    </recommendedName>
</protein>
<evidence type="ECO:0000256" key="8">
    <source>
        <dbReference type="ARBA" id="ARBA00022840"/>
    </source>
</evidence>
<dbReference type="InterPro" id="IPR011009">
    <property type="entry name" value="Kinase-like_dom_sf"/>
</dbReference>
<comment type="similarity">
    <text evidence="3">In the C-terminal section; belongs to the protein kinase superfamily. Ser/Thr protein kinase family.</text>
</comment>
<evidence type="ECO:0000259" key="13">
    <source>
        <dbReference type="PROSITE" id="PS50011"/>
    </source>
</evidence>